<evidence type="ECO:0000313" key="2">
    <source>
        <dbReference type="EMBL" id="KAF7145085.1"/>
    </source>
</evidence>
<feature type="transmembrane region" description="Helical" evidence="1">
    <location>
        <begin position="389"/>
        <end position="410"/>
    </location>
</feature>
<reference evidence="2" key="1">
    <citation type="submission" date="2019-11" db="EMBL/GenBank/DDBJ databases">
        <authorList>
            <person name="Liu Y."/>
            <person name="Hou J."/>
            <person name="Li T.-Q."/>
            <person name="Guan C.-H."/>
            <person name="Wu X."/>
            <person name="Wu H.-Z."/>
            <person name="Ling F."/>
            <person name="Zhang R."/>
            <person name="Shi X.-G."/>
            <person name="Ren J.-P."/>
            <person name="Chen E.-F."/>
            <person name="Sun J.-M."/>
        </authorList>
    </citation>
    <scope>NUCLEOTIDE SEQUENCE</scope>
    <source>
        <strain evidence="2">Adult_tree_wgs_1</strain>
        <tissue evidence="2">Leaves</tissue>
    </source>
</reference>
<evidence type="ECO:0000256" key="1">
    <source>
        <dbReference type="SAM" id="Phobius"/>
    </source>
</evidence>
<keyword evidence="3" id="KW-1185">Reference proteome</keyword>
<keyword evidence="1" id="KW-1133">Transmembrane helix</keyword>
<dbReference type="PANTHER" id="PTHR34967:SF1">
    <property type="entry name" value="OS02G0257200 PROTEIN"/>
    <property type="match status" value="1"/>
</dbReference>
<gene>
    <name evidence="2" type="ORF">RHSIM_Rhsim04G0082700</name>
</gene>
<dbReference type="PANTHER" id="PTHR34967">
    <property type="entry name" value="OS02G0257200 PROTEIN"/>
    <property type="match status" value="1"/>
</dbReference>
<accession>A0A834H420</accession>
<proteinExistence type="predicted"/>
<name>A0A834H420_RHOSS</name>
<dbReference type="Proteomes" id="UP000626092">
    <property type="component" value="Unassembled WGS sequence"/>
</dbReference>
<protein>
    <submittedName>
        <fullName evidence="2">Uncharacterized protein</fullName>
    </submittedName>
</protein>
<keyword evidence="1" id="KW-0472">Membrane</keyword>
<dbReference type="AlphaFoldDB" id="A0A834H420"/>
<dbReference type="EMBL" id="WJXA01000004">
    <property type="protein sequence ID" value="KAF7145085.1"/>
    <property type="molecule type" value="Genomic_DNA"/>
</dbReference>
<organism evidence="2 3">
    <name type="scientific">Rhododendron simsii</name>
    <name type="common">Sims's rhododendron</name>
    <dbReference type="NCBI Taxonomy" id="118357"/>
    <lineage>
        <taxon>Eukaryota</taxon>
        <taxon>Viridiplantae</taxon>
        <taxon>Streptophyta</taxon>
        <taxon>Embryophyta</taxon>
        <taxon>Tracheophyta</taxon>
        <taxon>Spermatophyta</taxon>
        <taxon>Magnoliopsida</taxon>
        <taxon>eudicotyledons</taxon>
        <taxon>Gunneridae</taxon>
        <taxon>Pentapetalae</taxon>
        <taxon>asterids</taxon>
        <taxon>Ericales</taxon>
        <taxon>Ericaceae</taxon>
        <taxon>Ericoideae</taxon>
        <taxon>Rhodoreae</taxon>
        <taxon>Rhododendron</taxon>
    </lineage>
</organism>
<sequence>MVKLASARQSRMYGPRQGRSRAEYMNAGLYVFATIMLVSGFAAQLSKEPKSAPRKKRVNGYFKLEKQALNMLIAGPVLWVLGSIHKSFQIYERADGHLQILQQSVHIPFLMGPEPVVPCGCNYQLQREDWINPSRLGVIGARVEFSTALSFPETSSVGKYLGCPHPPVQTDQAFFSIYIIEKIEAKLAGWKSKHLSLAGGLGLRKTRNNNMVAMAELNWKLSKRVELLWVRVLKGRYRSTLGLALSVLKFSGLFSGKRVLLRLKSVGQIPLATSKPSPLSFLRRFFLEFTLFRSKGSTHLRIVQFGIVQPMVSSIANRLTLSFPPRMSVPVSRGIGFGVSLVPPASNTLFGLLLMIVLQPVRICSYAISLPRLSVNGVQIFQRPRTMSFVIAHVPLIFGAPFSFLCWILKRFPLIGFV</sequence>
<comment type="caution">
    <text evidence="2">The sequence shown here is derived from an EMBL/GenBank/DDBJ whole genome shotgun (WGS) entry which is preliminary data.</text>
</comment>
<dbReference type="OrthoDB" id="10510944at2759"/>
<evidence type="ECO:0000313" key="3">
    <source>
        <dbReference type="Proteomes" id="UP000626092"/>
    </source>
</evidence>
<keyword evidence="1" id="KW-0812">Transmembrane</keyword>